<proteinExistence type="predicted"/>
<comment type="catalytic activity">
    <reaction evidence="4">
        <text>(S)-ureidoglycolate = urea + glyoxylate</text>
        <dbReference type="Rhea" id="RHEA:11304"/>
        <dbReference type="ChEBI" id="CHEBI:16199"/>
        <dbReference type="ChEBI" id="CHEBI:36655"/>
        <dbReference type="ChEBI" id="CHEBI:57296"/>
        <dbReference type="EC" id="4.3.2.3"/>
    </reaction>
</comment>
<accession>A0A2R8BXJ7</accession>
<organism evidence="5 6">
    <name type="scientific">Palleronia abyssalis</name>
    <dbReference type="NCBI Taxonomy" id="1501240"/>
    <lineage>
        <taxon>Bacteria</taxon>
        <taxon>Pseudomonadati</taxon>
        <taxon>Pseudomonadota</taxon>
        <taxon>Alphaproteobacteria</taxon>
        <taxon>Rhodobacterales</taxon>
        <taxon>Roseobacteraceae</taxon>
        <taxon>Palleronia</taxon>
    </lineage>
</organism>
<evidence type="ECO:0000313" key="5">
    <source>
        <dbReference type="EMBL" id="SPJ24907.1"/>
    </source>
</evidence>
<dbReference type="Pfam" id="PF04115">
    <property type="entry name" value="Ureidogly_lyase"/>
    <property type="match status" value="1"/>
</dbReference>
<reference evidence="5 6" key="1">
    <citation type="submission" date="2018-03" db="EMBL/GenBank/DDBJ databases">
        <authorList>
            <person name="Keele B.F."/>
        </authorList>
    </citation>
    <scope>NUCLEOTIDE SEQUENCE [LARGE SCALE GENOMIC DNA]</scope>
    <source>
        <strain evidence="5 6">CECT 8504</strain>
    </source>
</reference>
<dbReference type="PANTHER" id="PTHR21221">
    <property type="entry name" value="UREIDOGLYCOLATE HYDROLASE"/>
    <property type="match status" value="1"/>
</dbReference>
<keyword evidence="3 5" id="KW-0456">Lyase</keyword>
<dbReference type="RefSeq" id="WP_108894721.1">
    <property type="nucleotide sequence ID" value="NZ_ONZF01000006.1"/>
</dbReference>
<dbReference type="GO" id="GO:0004848">
    <property type="term" value="F:ureidoglycolate hydrolase activity"/>
    <property type="evidence" value="ECO:0007669"/>
    <property type="project" value="InterPro"/>
</dbReference>
<keyword evidence="2" id="KW-0659">Purine metabolism</keyword>
<dbReference type="InterPro" id="IPR011051">
    <property type="entry name" value="RmlC_Cupin_sf"/>
</dbReference>
<dbReference type="AlphaFoldDB" id="A0A2R8BXJ7"/>
<dbReference type="InterPro" id="IPR047233">
    <property type="entry name" value="UAH_cupin"/>
</dbReference>
<protein>
    <submittedName>
        <fullName evidence="5">Ureidoglycolate lyase</fullName>
        <ecNumber evidence="5">4.3.2.3</ecNumber>
    </submittedName>
</protein>
<dbReference type="Gene3D" id="2.60.120.480">
    <property type="entry name" value="Ureidoglycolate hydrolase"/>
    <property type="match status" value="1"/>
</dbReference>
<evidence type="ECO:0000256" key="4">
    <source>
        <dbReference type="ARBA" id="ARBA00047684"/>
    </source>
</evidence>
<dbReference type="PIRSF" id="PIRSF017306">
    <property type="entry name" value="Ureidogly_hydro"/>
    <property type="match status" value="1"/>
</dbReference>
<dbReference type="GO" id="GO:0050385">
    <property type="term" value="F:ureidoglycolate lyase activity"/>
    <property type="evidence" value="ECO:0007669"/>
    <property type="project" value="UniProtKB-EC"/>
</dbReference>
<dbReference type="InterPro" id="IPR007247">
    <property type="entry name" value="Ureidogly_lyase"/>
</dbReference>
<dbReference type="EC" id="4.3.2.3" evidence="5"/>
<dbReference type="CDD" id="cd20298">
    <property type="entry name" value="cupin_UAH"/>
    <property type="match status" value="1"/>
</dbReference>
<keyword evidence="6" id="KW-1185">Reference proteome</keyword>
<dbReference type="Proteomes" id="UP000244912">
    <property type="component" value="Unassembled WGS sequence"/>
</dbReference>
<sequence length="169" mass="17958">MTARIPLTPLTAAAFAPFGEVLEASGPPDRVINQGNCGRFHDLATLVAEGGGRIGVNLFDALPRALPYTLDMVERHPLGSQAFLPMHPHPWLVIVTPDEGGIPGRPQAFRAAPGQGINFAPGTWHGVLTPLAAPGLFAVVDRIAPDGEDPAANLEEHWFEAPWQVVEPG</sequence>
<dbReference type="PANTHER" id="PTHR21221:SF1">
    <property type="entry name" value="UREIDOGLYCOLATE LYASE"/>
    <property type="match status" value="1"/>
</dbReference>
<evidence type="ECO:0000313" key="6">
    <source>
        <dbReference type="Proteomes" id="UP000244912"/>
    </source>
</evidence>
<dbReference type="InterPro" id="IPR024060">
    <property type="entry name" value="Ureidoglycolate_lyase_dom_sf"/>
</dbReference>
<dbReference type="SUPFAM" id="SSF51182">
    <property type="entry name" value="RmlC-like cupins"/>
    <property type="match status" value="1"/>
</dbReference>
<gene>
    <name evidence="5" type="primary">allA_1</name>
    <name evidence="5" type="ORF">PAA8504_02748</name>
</gene>
<comment type="subunit">
    <text evidence="1">Homodimer.</text>
</comment>
<evidence type="ECO:0000256" key="3">
    <source>
        <dbReference type="ARBA" id="ARBA00023239"/>
    </source>
</evidence>
<evidence type="ECO:0000256" key="1">
    <source>
        <dbReference type="ARBA" id="ARBA00011738"/>
    </source>
</evidence>
<evidence type="ECO:0000256" key="2">
    <source>
        <dbReference type="ARBA" id="ARBA00022631"/>
    </source>
</evidence>
<name>A0A2R8BXJ7_9RHOB</name>
<dbReference type="GO" id="GO:0000256">
    <property type="term" value="P:allantoin catabolic process"/>
    <property type="evidence" value="ECO:0007669"/>
    <property type="project" value="InterPro"/>
</dbReference>
<dbReference type="GO" id="GO:0006144">
    <property type="term" value="P:purine nucleobase metabolic process"/>
    <property type="evidence" value="ECO:0007669"/>
    <property type="project" value="UniProtKB-KW"/>
</dbReference>
<dbReference type="OrthoDB" id="9804602at2"/>
<dbReference type="EMBL" id="ONZF01000006">
    <property type="protein sequence ID" value="SPJ24907.1"/>
    <property type="molecule type" value="Genomic_DNA"/>
</dbReference>